<comment type="caution">
    <text evidence="1">The sequence shown here is derived from an EMBL/GenBank/DDBJ whole genome shotgun (WGS) entry which is preliminary data.</text>
</comment>
<dbReference type="AlphaFoldDB" id="A0AAN8PIY7"/>
<gene>
    <name evidence="1" type="ORF">SNE40_014350</name>
</gene>
<protein>
    <recommendedName>
        <fullName evidence="3">Helitron helicase-like domain-containing protein</fullName>
    </recommendedName>
</protein>
<accession>A0AAN8PIY7</accession>
<dbReference type="Proteomes" id="UP001347796">
    <property type="component" value="Unassembled WGS sequence"/>
</dbReference>
<sequence length="109" mass="12750">MSDAGPIGKVIDYFYRLEFQARGTPQAHWLFWIKNSPKIDEDKDEDVVDFIDKYISSELPDKDHDPELHEIVNSVQGHSYKHTKSCKKNKTVCRFRLGLHQNKVSYVVQ</sequence>
<evidence type="ECO:0000313" key="1">
    <source>
        <dbReference type="EMBL" id="KAK6175978.1"/>
    </source>
</evidence>
<reference evidence="1 2" key="1">
    <citation type="submission" date="2024-01" db="EMBL/GenBank/DDBJ databases">
        <title>The genome of the rayed Mediterranean limpet Patella caerulea (Linnaeus, 1758).</title>
        <authorList>
            <person name="Anh-Thu Weber A."/>
            <person name="Halstead-Nussloch G."/>
        </authorList>
    </citation>
    <scope>NUCLEOTIDE SEQUENCE [LARGE SCALE GENOMIC DNA]</scope>
    <source>
        <strain evidence="1">AATW-2023a</strain>
        <tissue evidence="1">Whole specimen</tissue>
    </source>
</reference>
<keyword evidence="2" id="KW-1185">Reference proteome</keyword>
<organism evidence="1 2">
    <name type="scientific">Patella caerulea</name>
    <name type="common">Rayed Mediterranean limpet</name>
    <dbReference type="NCBI Taxonomy" id="87958"/>
    <lineage>
        <taxon>Eukaryota</taxon>
        <taxon>Metazoa</taxon>
        <taxon>Spiralia</taxon>
        <taxon>Lophotrochozoa</taxon>
        <taxon>Mollusca</taxon>
        <taxon>Gastropoda</taxon>
        <taxon>Patellogastropoda</taxon>
        <taxon>Patelloidea</taxon>
        <taxon>Patellidae</taxon>
        <taxon>Patella</taxon>
    </lineage>
</organism>
<evidence type="ECO:0008006" key="3">
    <source>
        <dbReference type="Google" id="ProtNLM"/>
    </source>
</evidence>
<name>A0AAN8PIY7_PATCE</name>
<dbReference type="EMBL" id="JAZGQO010000010">
    <property type="protein sequence ID" value="KAK6175978.1"/>
    <property type="molecule type" value="Genomic_DNA"/>
</dbReference>
<proteinExistence type="predicted"/>
<evidence type="ECO:0000313" key="2">
    <source>
        <dbReference type="Proteomes" id="UP001347796"/>
    </source>
</evidence>